<name>A0A835ELI7_9POAL</name>
<dbReference type="PANTHER" id="PTHR46855:SF1">
    <property type="entry name" value="GATA TRANSCRIPTION FACTOR 26"/>
    <property type="match status" value="1"/>
</dbReference>
<dbReference type="CDD" id="cd00202">
    <property type="entry name" value="ZnF_GATA"/>
    <property type="match status" value="1"/>
</dbReference>
<dbReference type="InterPro" id="IPR044589">
    <property type="entry name" value="GATA26/27"/>
</dbReference>
<keyword evidence="5" id="KW-1185">Reference proteome</keyword>
<dbReference type="EMBL" id="JACEFO010001783">
    <property type="protein sequence ID" value="KAF8702880.1"/>
    <property type="molecule type" value="Genomic_DNA"/>
</dbReference>
<dbReference type="PANTHER" id="PTHR46855">
    <property type="entry name" value="OSJNBB0038F03.10 PROTEIN"/>
    <property type="match status" value="1"/>
</dbReference>
<dbReference type="SMART" id="SM00401">
    <property type="entry name" value="ZnF_GATA"/>
    <property type="match status" value="1"/>
</dbReference>
<comment type="caution">
    <text evidence="4">The sequence shown here is derived from an EMBL/GenBank/DDBJ whole genome shotgun (WGS) entry which is preliminary data.</text>
</comment>
<feature type="region of interest" description="Disordered" evidence="1">
    <location>
        <begin position="75"/>
        <end position="145"/>
    </location>
</feature>
<accession>A0A835ELI7</accession>
<dbReference type="Gene3D" id="3.30.50.10">
    <property type="entry name" value="Erythroid Transcription Factor GATA-1, subunit A"/>
    <property type="match status" value="1"/>
</dbReference>
<keyword evidence="2" id="KW-0732">Signal</keyword>
<sequence length="481" mass="52443">MEPSLDTLIVIWIPLAVGLSLNSEPVHLHFLCIDFDRFLMGNVGTGTPLWRNGPPDKPVLCNACGSRWRTKGSLVNYTPTHRKDDIDDNEPRVSKLKPPTSKSKSQKKKSNPIIMENGPFSCQNFQKIGDADPSNRSSSGSAVSYSESCGPYSAADASEMTGSAQSHAWDSLVPSRKRSCVTRPKPSPVEMLVKDLNSIMHEQQLCYRSGSSEDDLLYHTETPVGSVEIGSGSVLLRHPNSKSLEEESEASSIPADNKSYITSESYSGSAPFVVRTGNMERINLNAGVAMPKRSPLLIEDNAKRDKLHYENQHILESIDSPLVSIDLEEIKEIGEVESIIGSKGYIKSTMKPLKRSCDTHIQSGTELEGTMRSPKKVLKSGDLALQFKSPSLLKSGYTTKDSTCTGGALNVFMLPSENLSMLVPPHYGDGGSDEDLLLEIPLNARHMEAELLCQPSQLGSITHSSTSVDGVAGGEWRLKKP</sequence>
<dbReference type="GO" id="GO:0006355">
    <property type="term" value="P:regulation of DNA-templated transcription"/>
    <property type="evidence" value="ECO:0007669"/>
    <property type="project" value="InterPro"/>
</dbReference>
<dbReference type="InterPro" id="IPR013088">
    <property type="entry name" value="Znf_NHR/GATA"/>
</dbReference>
<organism evidence="4 5">
    <name type="scientific">Digitaria exilis</name>
    <dbReference type="NCBI Taxonomy" id="1010633"/>
    <lineage>
        <taxon>Eukaryota</taxon>
        <taxon>Viridiplantae</taxon>
        <taxon>Streptophyta</taxon>
        <taxon>Embryophyta</taxon>
        <taxon>Tracheophyta</taxon>
        <taxon>Spermatophyta</taxon>
        <taxon>Magnoliopsida</taxon>
        <taxon>Liliopsida</taxon>
        <taxon>Poales</taxon>
        <taxon>Poaceae</taxon>
        <taxon>PACMAD clade</taxon>
        <taxon>Panicoideae</taxon>
        <taxon>Panicodae</taxon>
        <taxon>Paniceae</taxon>
        <taxon>Anthephorinae</taxon>
        <taxon>Digitaria</taxon>
    </lineage>
</organism>
<dbReference type="OrthoDB" id="515401at2759"/>
<evidence type="ECO:0000259" key="3">
    <source>
        <dbReference type="SMART" id="SM00401"/>
    </source>
</evidence>
<dbReference type="Proteomes" id="UP000636709">
    <property type="component" value="Unassembled WGS sequence"/>
</dbReference>
<feature type="signal peptide" evidence="2">
    <location>
        <begin position="1"/>
        <end position="18"/>
    </location>
</feature>
<evidence type="ECO:0000256" key="2">
    <source>
        <dbReference type="SAM" id="SignalP"/>
    </source>
</evidence>
<feature type="compositionally biased region" description="Low complexity" evidence="1">
    <location>
        <begin position="134"/>
        <end position="145"/>
    </location>
</feature>
<reference evidence="4" key="1">
    <citation type="submission" date="2020-07" db="EMBL/GenBank/DDBJ databases">
        <title>Genome sequence and genetic diversity analysis of an under-domesticated orphan crop, white fonio (Digitaria exilis).</title>
        <authorList>
            <person name="Bennetzen J.L."/>
            <person name="Chen S."/>
            <person name="Ma X."/>
            <person name="Wang X."/>
            <person name="Yssel A.E.J."/>
            <person name="Chaluvadi S.R."/>
            <person name="Johnson M."/>
            <person name="Gangashetty P."/>
            <person name="Hamidou F."/>
            <person name="Sanogo M.D."/>
            <person name="Zwaenepoel A."/>
            <person name="Wallace J."/>
            <person name="Van De Peer Y."/>
            <person name="Van Deynze A."/>
        </authorList>
    </citation>
    <scope>NUCLEOTIDE SEQUENCE</scope>
    <source>
        <tissue evidence="4">Leaves</tissue>
    </source>
</reference>
<feature type="chain" id="PRO_5032928812" description="GATA-type domain-containing protein" evidence="2">
    <location>
        <begin position="19"/>
        <end position="481"/>
    </location>
</feature>
<evidence type="ECO:0000313" key="5">
    <source>
        <dbReference type="Proteomes" id="UP000636709"/>
    </source>
</evidence>
<evidence type="ECO:0000313" key="4">
    <source>
        <dbReference type="EMBL" id="KAF8702880.1"/>
    </source>
</evidence>
<dbReference type="InterPro" id="IPR000679">
    <property type="entry name" value="Znf_GATA"/>
</dbReference>
<protein>
    <recommendedName>
        <fullName evidence="3">GATA-type domain-containing protein</fullName>
    </recommendedName>
</protein>
<dbReference type="GO" id="GO:0043565">
    <property type="term" value="F:sequence-specific DNA binding"/>
    <property type="evidence" value="ECO:0007669"/>
    <property type="project" value="InterPro"/>
</dbReference>
<feature type="domain" description="GATA-type" evidence="3">
    <location>
        <begin position="40"/>
        <end position="87"/>
    </location>
</feature>
<dbReference type="AlphaFoldDB" id="A0A835ELI7"/>
<feature type="compositionally biased region" description="Basic and acidic residues" evidence="1">
    <location>
        <begin position="81"/>
        <end position="93"/>
    </location>
</feature>
<dbReference type="SUPFAM" id="SSF57716">
    <property type="entry name" value="Glucocorticoid receptor-like (DNA-binding domain)"/>
    <property type="match status" value="1"/>
</dbReference>
<gene>
    <name evidence="4" type="ORF">HU200_032716</name>
</gene>
<dbReference type="GO" id="GO:0008270">
    <property type="term" value="F:zinc ion binding"/>
    <property type="evidence" value="ECO:0007669"/>
    <property type="project" value="InterPro"/>
</dbReference>
<proteinExistence type="predicted"/>
<evidence type="ECO:0000256" key="1">
    <source>
        <dbReference type="SAM" id="MobiDB-lite"/>
    </source>
</evidence>
<dbReference type="Pfam" id="PF00320">
    <property type="entry name" value="GATA"/>
    <property type="match status" value="1"/>
</dbReference>